<dbReference type="OrthoDB" id="644366at2759"/>
<dbReference type="EMBL" id="RWGY01000005">
    <property type="protein sequence ID" value="TVU43473.1"/>
    <property type="molecule type" value="Genomic_DNA"/>
</dbReference>
<evidence type="ECO:0008006" key="10">
    <source>
        <dbReference type="Google" id="ProtNLM"/>
    </source>
</evidence>
<dbReference type="InterPro" id="IPR042197">
    <property type="entry name" value="Apaf_helical"/>
</dbReference>
<dbReference type="Gene3D" id="3.40.50.300">
    <property type="entry name" value="P-loop containing nucleotide triphosphate hydrolases"/>
    <property type="match status" value="1"/>
</dbReference>
<keyword evidence="9" id="KW-1185">Reference proteome</keyword>
<dbReference type="PANTHER" id="PTHR19338">
    <property type="entry name" value="TRANSLOCASE OF INNER MITOCHONDRIAL MEMBRANE 13 HOMOLOG"/>
    <property type="match status" value="1"/>
</dbReference>
<evidence type="ECO:0000256" key="1">
    <source>
        <dbReference type="ARBA" id="ARBA00008894"/>
    </source>
</evidence>
<evidence type="ECO:0000259" key="7">
    <source>
        <dbReference type="Pfam" id="PF18052"/>
    </source>
</evidence>
<comment type="similarity">
    <text evidence="1">Belongs to the disease resistance NB-LRR family.</text>
</comment>
<dbReference type="PANTHER" id="PTHR19338:SF45">
    <property type="entry name" value="RX N-TERMINAL DOMAIN-CONTAINING PROTEIN"/>
    <property type="match status" value="1"/>
</dbReference>
<dbReference type="InterPro" id="IPR027417">
    <property type="entry name" value="P-loop_NTPase"/>
</dbReference>
<dbReference type="Pfam" id="PF00931">
    <property type="entry name" value="NB-ARC"/>
    <property type="match status" value="1"/>
</dbReference>
<feature type="non-terminal residue" evidence="8">
    <location>
        <position position="1"/>
    </location>
</feature>
<evidence type="ECO:0000256" key="2">
    <source>
        <dbReference type="ARBA" id="ARBA00022614"/>
    </source>
</evidence>
<dbReference type="InterPro" id="IPR041118">
    <property type="entry name" value="Rx_N"/>
</dbReference>
<dbReference type="PRINTS" id="PR00364">
    <property type="entry name" value="DISEASERSIST"/>
</dbReference>
<organism evidence="8 9">
    <name type="scientific">Eragrostis curvula</name>
    <name type="common">weeping love grass</name>
    <dbReference type="NCBI Taxonomy" id="38414"/>
    <lineage>
        <taxon>Eukaryota</taxon>
        <taxon>Viridiplantae</taxon>
        <taxon>Streptophyta</taxon>
        <taxon>Embryophyta</taxon>
        <taxon>Tracheophyta</taxon>
        <taxon>Spermatophyta</taxon>
        <taxon>Magnoliopsida</taxon>
        <taxon>Liliopsida</taxon>
        <taxon>Poales</taxon>
        <taxon>Poaceae</taxon>
        <taxon>PACMAD clade</taxon>
        <taxon>Chloridoideae</taxon>
        <taxon>Eragrostideae</taxon>
        <taxon>Eragrostidinae</taxon>
        <taxon>Eragrostis</taxon>
    </lineage>
</organism>
<keyword evidence="3" id="KW-0677">Repeat</keyword>
<sequence length="386" mass="44053">MNALLKTLEGNEQLNSQVKNWRNQVIELAYDIEDCIDDFNNSVRNADAIGRFSVCLMTLRGYFATAMQIKELKTRLQDMNDRRKRYKVDDCTSNTTVETLDPRLPALYNETANLVGIDNPKEDLIKWVLDEDQKLKVVPIVGTGGLGKTTLANEVYRETGVQFNCKAFVSVSRTPDMTRILNGMRSQLLPPPISPAYNVQDLIQSITKYLLDKRYLIIVDDLWDVPPWDVIRCAFPANNQQSRVIITTRRVDVARACCTEHRYIHYMQPLNDSHSSHILEAVLCEILKKCGGLPLAINTISSTLACQQPGRQKEQWECIQNSLAIESATNPTLEQMVEILDLSYKSLPHPLKSCFLYLGKYPEDYKIRKDDLIRQWVAECFVTSSP</sequence>
<keyword evidence="2" id="KW-0433">Leucine-rich repeat</keyword>
<evidence type="ECO:0000256" key="4">
    <source>
        <dbReference type="ARBA" id="ARBA00022741"/>
    </source>
</evidence>
<gene>
    <name evidence="8" type="ORF">EJB05_09948</name>
</gene>
<keyword evidence="4" id="KW-0547">Nucleotide-binding</keyword>
<dbReference type="GO" id="GO:0043531">
    <property type="term" value="F:ADP binding"/>
    <property type="evidence" value="ECO:0007669"/>
    <property type="project" value="InterPro"/>
</dbReference>
<name>A0A5J9W691_9POAL</name>
<dbReference type="GO" id="GO:0006952">
    <property type="term" value="P:defense response"/>
    <property type="evidence" value="ECO:0007669"/>
    <property type="project" value="UniProtKB-KW"/>
</dbReference>
<accession>A0A5J9W691</accession>
<dbReference type="Proteomes" id="UP000324897">
    <property type="component" value="Unassembled WGS sequence"/>
</dbReference>
<evidence type="ECO:0000256" key="3">
    <source>
        <dbReference type="ARBA" id="ARBA00022737"/>
    </source>
</evidence>
<dbReference type="Gene3D" id="1.20.5.4130">
    <property type="match status" value="1"/>
</dbReference>
<dbReference type="Gene3D" id="1.10.8.430">
    <property type="entry name" value="Helical domain of apoptotic protease-activating factors"/>
    <property type="match status" value="1"/>
</dbReference>
<evidence type="ECO:0000256" key="5">
    <source>
        <dbReference type="ARBA" id="ARBA00022821"/>
    </source>
</evidence>
<comment type="caution">
    <text evidence="8">The sequence shown here is derived from an EMBL/GenBank/DDBJ whole genome shotgun (WGS) entry which is preliminary data.</text>
</comment>
<dbReference type="Pfam" id="PF18052">
    <property type="entry name" value="Rx_N"/>
    <property type="match status" value="1"/>
</dbReference>
<evidence type="ECO:0000313" key="8">
    <source>
        <dbReference type="EMBL" id="TVU43473.1"/>
    </source>
</evidence>
<proteinExistence type="inferred from homology"/>
<evidence type="ECO:0000313" key="9">
    <source>
        <dbReference type="Proteomes" id="UP000324897"/>
    </source>
</evidence>
<reference evidence="8 9" key="1">
    <citation type="journal article" date="2019" name="Sci. Rep.">
        <title>A high-quality genome of Eragrostis curvula grass provides insights into Poaceae evolution and supports new strategies to enhance forage quality.</title>
        <authorList>
            <person name="Carballo J."/>
            <person name="Santos B.A.C.M."/>
            <person name="Zappacosta D."/>
            <person name="Garbus I."/>
            <person name="Selva J.P."/>
            <person name="Gallo C.A."/>
            <person name="Diaz A."/>
            <person name="Albertini E."/>
            <person name="Caccamo M."/>
            <person name="Echenique V."/>
        </authorList>
    </citation>
    <scope>NUCLEOTIDE SEQUENCE [LARGE SCALE GENOMIC DNA]</scope>
    <source>
        <strain evidence="9">cv. Victoria</strain>
        <tissue evidence="8">Leaf</tissue>
    </source>
</reference>
<dbReference type="InterPro" id="IPR002182">
    <property type="entry name" value="NB-ARC"/>
</dbReference>
<protein>
    <recommendedName>
        <fullName evidence="10">NB-ARC domain-containing protein</fullName>
    </recommendedName>
</protein>
<feature type="domain" description="Disease resistance N-terminal" evidence="7">
    <location>
        <begin position="1"/>
        <end position="44"/>
    </location>
</feature>
<feature type="domain" description="NB-ARC" evidence="6">
    <location>
        <begin position="120"/>
        <end position="282"/>
    </location>
</feature>
<evidence type="ECO:0000259" key="6">
    <source>
        <dbReference type="Pfam" id="PF00931"/>
    </source>
</evidence>
<dbReference type="SUPFAM" id="SSF52540">
    <property type="entry name" value="P-loop containing nucleoside triphosphate hydrolases"/>
    <property type="match status" value="1"/>
</dbReference>
<dbReference type="Gramene" id="TVU43473">
    <property type="protein sequence ID" value="TVU43473"/>
    <property type="gene ID" value="EJB05_09948"/>
</dbReference>
<keyword evidence="5" id="KW-0611">Plant defense</keyword>
<dbReference type="AlphaFoldDB" id="A0A5J9W691"/>